<dbReference type="NCBIfam" id="NF047500">
    <property type="entry name" value="choline_R_CudC"/>
    <property type="match status" value="1"/>
</dbReference>
<dbReference type="Proteomes" id="UP000199668">
    <property type="component" value="Unassembled WGS sequence"/>
</dbReference>
<reference evidence="5 6" key="1">
    <citation type="submission" date="2016-10" db="EMBL/GenBank/DDBJ databases">
        <authorList>
            <person name="de Groot N.N."/>
        </authorList>
    </citation>
    <scope>NUCLEOTIDE SEQUENCE [LARGE SCALE GENOMIC DNA]</scope>
    <source>
        <strain evidence="5 6">CGMCC 1.6134</strain>
    </source>
</reference>
<name>A0A1I4LMT2_9BACI</name>
<dbReference type="RefSeq" id="WP_090926614.1">
    <property type="nucleotide sequence ID" value="NZ_FOTY01000008.1"/>
</dbReference>
<dbReference type="InterPro" id="IPR026282">
    <property type="entry name" value="MJ1563"/>
</dbReference>
<dbReference type="OrthoDB" id="9800374at2"/>
<proteinExistence type="inferred from homology"/>
<gene>
    <name evidence="5" type="ORF">SAMN04488054_10856</name>
</gene>
<dbReference type="PANTHER" id="PTHR38465:SF1">
    <property type="entry name" value="HTH-TYPE TRANSCRIPTIONAL REGULATOR MJ1563-RELATED"/>
    <property type="match status" value="1"/>
</dbReference>
<dbReference type="Gene3D" id="1.10.10.10">
    <property type="entry name" value="Winged helix-like DNA-binding domain superfamily/Winged helix DNA-binding domain"/>
    <property type="match status" value="1"/>
</dbReference>
<dbReference type="AlphaFoldDB" id="A0A1I4LMT2"/>
<dbReference type="PIRSF" id="PIRSF006707">
    <property type="entry name" value="MJ1563"/>
    <property type="match status" value="1"/>
</dbReference>
<protein>
    <recommendedName>
        <fullName evidence="4">HTH-type transcriptional regulator</fullName>
    </recommendedName>
</protein>
<evidence type="ECO:0000256" key="3">
    <source>
        <dbReference type="ARBA" id="ARBA00023163"/>
    </source>
</evidence>
<keyword evidence="2 4" id="KW-0238">DNA-binding</keyword>
<evidence type="ECO:0000256" key="2">
    <source>
        <dbReference type="ARBA" id="ARBA00023125"/>
    </source>
</evidence>
<dbReference type="STRING" id="266892.SAMN04488054_10856"/>
<dbReference type="EMBL" id="FOTY01000008">
    <property type="protein sequence ID" value="SFL92156.1"/>
    <property type="molecule type" value="Genomic_DNA"/>
</dbReference>
<evidence type="ECO:0000256" key="1">
    <source>
        <dbReference type="ARBA" id="ARBA00023015"/>
    </source>
</evidence>
<comment type="similarity">
    <text evidence="4">Belongs to the GbsR family.</text>
</comment>
<accession>A0A1I4LMT2</accession>
<dbReference type="GO" id="GO:0003677">
    <property type="term" value="F:DNA binding"/>
    <property type="evidence" value="ECO:0007669"/>
    <property type="project" value="UniProtKB-UniRule"/>
</dbReference>
<keyword evidence="3 4" id="KW-0804">Transcription</keyword>
<keyword evidence="1 4" id="KW-0805">Transcription regulation</keyword>
<dbReference type="SUPFAM" id="SSF46785">
    <property type="entry name" value="Winged helix' DNA-binding domain"/>
    <property type="match status" value="1"/>
</dbReference>
<dbReference type="InterPro" id="IPR052362">
    <property type="entry name" value="HTH-GbsR_regulator"/>
</dbReference>
<dbReference type="PANTHER" id="PTHR38465">
    <property type="entry name" value="HTH-TYPE TRANSCRIPTIONAL REGULATOR MJ1563-RELATED"/>
    <property type="match status" value="1"/>
</dbReference>
<sequence>MRQQSAESKIQDAENEVISAIAETMDLYGITPSIGRLYATMYFKHDSMTLDEMKDELGMTKPSMSTAVRNLQDIQIVRKTWQKGSRKDHFTAEKDFFNYFTRFFGNKWKREAELNLYAIHEAQDELRDVLEDEETETHLLERADKDLEQLQEYEKYCYWLQKLVGAMESGEIFDLLPADDVDPGNGNSRGR</sequence>
<organism evidence="5 6">
    <name type="scientific">Salibacterium qingdaonense</name>
    <dbReference type="NCBI Taxonomy" id="266892"/>
    <lineage>
        <taxon>Bacteria</taxon>
        <taxon>Bacillati</taxon>
        <taxon>Bacillota</taxon>
        <taxon>Bacilli</taxon>
        <taxon>Bacillales</taxon>
        <taxon>Bacillaceae</taxon>
    </lineage>
</organism>
<keyword evidence="6" id="KW-1185">Reference proteome</keyword>
<evidence type="ECO:0000313" key="6">
    <source>
        <dbReference type="Proteomes" id="UP000199668"/>
    </source>
</evidence>
<dbReference type="InterPro" id="IPR036390">
    <property type="entry name" value="WH_DNA-bd_sf"/>
</dbReference>
<evidence type="ECO:0000313" key="5">
    <source>
        <dbReference type="EMBL" id="SFL92156.1"/>
    </source>
</evidence>
<dbReference type="InterPro" id="IPR036388">
    <property type="entry name" value="WH-like_DNA-bd_sf"/>
</dbReference>
<evidence type="ECO:0000256" key="4">
    <source>
        <dbReference type="PIRNR" id="PIRNR006707"/>
    </source>
</evidence>